<feature type="region of interest" description="Disordered" evidence="1">
    <location>
        <begin position="39"/>
        <end position="117"/>
    </location>
</feature>
<dbReference type="RefSeq" id="WP_311409954.1">
    <property type="nucleotide sequence ID" value="NZ_JAVRFL010000001.1"/>
</dbReference>
<name>A0ABU2WNR5_9ACTN</name>
<dbReference type="Proteomes" id="UP001180973">
    <property type="component" value="Unassembled WGS sequence"/>
</dbReference>
<gene>
    <name evidence="2" type="ORF">RM555_00930</name>
</gene>
<keyword evidence="3" id="KW-1185">Reference proteome</keyword>
<sequence length="238" mass="23367">MTSLPHGGARRIVGAFAVAVLLPVLVGCAAPGSDPTTAPAGGVAPAGGTTTAAGTAPDGGVGSARPTASAAPPEADCVRAGTPVARPGQVAPSGGGVPAATSRPPGTRQPLTDEQRRAEEFRRQQAANDAFRQRGTLGEEAASGARACAAKLSRSLNLLTAGGRDQPGQEAVRRAIVATGLTGVTVRAPGRLDLGPVDGLVFAGWTGRACVFGSVRAGDVTVEIGARIADGGCLPAPS</sequence>
<reference evidence="2" key="1">
    <citation type="submission" date="2023-09" db="EMBL/GenBank/DDBJ databases">
        <title>30 novel species of actinomycetes from the DSMZ collection.</title>
        <authorList>
            <person name="Nouioui I."/>
        </authorList>
    </citation>
    <scope>NUCLEOTIDE SEQUENCE</scope>
    <source>
        <strain evidence="2">DSM 115977</strain>
    </source>
</reference>
<evidence type="ECO:0000313" key="2">
    <source>
        <dbReference type="EMBL" id="MDT0527550.1"/>
    </source>
</evidence>
<evidence type="ECO:0000313" key="3">
    <source>
        <dbReference type="Proteomes" id="UP001180973"/>
    </source>
</evidence>
<accession>A0ABU2WNR5</accession>
<proteinExistence type="predicted"/>
<protein>
    <submittedName>
        <fullName evidence="2">Uncharacterized protein</fullName>
    </submittedName>
</protein>
<organism evidence="2 3">
    <name type="scientific">Micromonospora reichwaldensis</name>
    <dbReference type="NCBI Taxonomy" id="3075516"/>
    <lineage>
        <taxon>Bacteria</taxon>
        <taxon>Bacillati</taxon>
        <taxon>Actinomycetota</taxon>
        <taxon>Actinomycetes</taxon>
        <taxon>Micromonosporales</taxon>
        <taxon>Micromonosporaceae</taxon>
        <taxon>Micromonospora</taxon>
    </lineage>
</organism>
<comment type="caution">
    <text evidence="2">The sequence shown here is derived from an EMBL/GenBank/DDBJ whole genome shotgun (WGS) entry which is preliminary data.</text>
</comment>
<feature type="compositionally biased region" description="Low complexity" evidence="1">
    <location>
        <begin position="39"/>
        <end position="56"/>
    </location>
</feature>
<dbReference type="EMBL" id="JAVRFL010000001">
    <property type="protein sequence ID" value="MDT0527550.1"/>
    <property type="molecule type" value="Genomic_DNA"/>
</dbReference>
<evidence type="ECO:0000256" key="1">
    <source>
        <dbReference type="SAM" id="MobiDB-lite"/>
    </source>
</evidence>